<dbReference type="EC" id="2.4.1.18" evidence="4"/>
<dbReference type="RefSeq" id="WP_145089713.1">
    <property type="nucleotide sequence ID" value="NZ_CP036274.1"/>
</dbReference>
<dbReference type="SUPFAM" id="SSF51011">
    <property type="entry name" value="Glycosyl hydrolase domain"/>
    <property type="match status" value="1"/>
</dbReference>
<dbReference type="EMBL" id="CP036274">
    <property type="protein sequence ID" value="QDU28059.1"/>
    <property type="molecule type" value="Genomic_DNA"/>
</dbReference>
<evidence type="ECO:0000256" key="7">
    <source>
        <dbReference type="PIRSR" id="PIRSR000463-1"/>
    </source>
</evidence>
<comment type="similarity">
    <text evidence="3">Belongs to the glycosyl hydrolase 13 family. GlgB subfamily.</text>
</comment>
<dbReference type="InterPro" id="IPR037439">
    <property type="entry name" value="Branching_enzy"/>
</dbReference>
<evidence type="ECO:0000256" key="3">
    <source>
        <dbReference type="ARBA" id="ARBA00009000"/>
    </source>
</evidence>
<accession>A0A517YD02</accession>
<dbReference type="InterPro" id="IPR006047">
    <property type="entry name" value="GH13_cat_dom"/>
</dbReference>
<dbReference type="Pfam" id="PF00128">
    <property type="entry name" value="Alpha-amylase"/>
    <property type="match status" value="2"/>
</dbReference>
<dbReference type="InterPro" id="IPR004193">
    <property type="entry name" value="Glyco_hydro_13_N"/>
</dbReference>
<dbReference type="KEGG" id="aagg:ETAA8_31510"/>
<evidence type="ECO:0000259" key="8">
    <source>
        <dbReference type="SMART" id="SM00642"/>
    </source>
</evidence>
<dbReference type="CDD" id="cd11325">
    <property type="entry name" value="AmyAc_GTHase"/>
    <property type="match status" value="1"/>
</dbReference>
<dbReference type="PANTHER" id="PTHR43651:SF11">
    <property type="entry name" value="MALTO-OLIGOSYLTREHALOSE TREHALOHYDROLASE"/>
    <property type="match status" value="1"/>
</dbReference>
<dbReference type="InterPro" id="IPR006048">
    <property type="entry name" value="A-amylase/branching_C"/>
</dbReference>
<dbReference type="GO" id="GO:0043169">
    <property type="term" value="F:cation binding"/>
    <property type="evidence" value="ECO:0007669"/>
    <property type="project" value="InterPro"/>
</dbReference>
<keyword evidence="10" id="KW-1185">Reference proteome</keyword>
<proteinExistence type="inferred from homology"/>
<gene>
    <name evidence="9" type="primary">glgB_1</name>
    <name evidence="9" type="ORF">ETAA8_31510</name>
</gene>
<dbReference type="PANTHER" id="PTHR43651">
    <property type="entry name" value="1,4-ALPHA-GLUCAN-BRANCHING ENZYME"/>
    <property type="match status" value="1"/>
</dbReference>
<name>A0A517YD02_9BACT</name>
<dbReference type="InterPro" id="IPR013783">
    <property type="entry name" value="Ig-like_fold"/>
</dbReference>
<dbReference type="Pfam" id="PF02806">
    <property type="entry name" value="Alpha-amylase_C"/>
    <property type="match status" value="1"/>
</dbReference>
<protein>
    <recommendedName>
        <fullName evidence="4">1,4-alpha-glucan branching enzyme</fullName>
        <ecNumber evidence="4">2.4.1.18</ecNumber>
    </recommendedName>
</protein>
<dbReference type="SMART" id="SM00642">
    <property type="entry name" value="Aamy"/>
    <property type="match status" value="1"/>
</dbReference>
<dbReference type="Pfam" id="PF02922">
    <property type="entry name" value="CBM_48"/>
    <property type="match status" value="1"/>
</dbReference>
<evidence type="ECO:0000313" key="10">
    <source>
        <dbReference type="Proteomes" id="UP000315017"/>
    </source>
</evidence>
<evidence type="ECO:0000256" key="1">
    <source>
        <dbReference type="ARBA" id="ARBA00000826"/>
    </source>
</evidence>
<dbReference type="InterPro" id="IPR017853">
    <property type="entry name" value="GH"/>
</dbReference>
<comment type="catalytic activity">
    <reaction evidence="1">
        <text>Transfers a segment of a (1-&gt;4)-alpha-D-glucan chain to a primary hydroxy group in a similar glucan chain.</text>
        <dbReference type="EC" id="2.4.1.18"/>
    </reaction>
</comment>
<dbReference type="Gene3D" id="3.20.20.80">
    <property type="entry name" value="Glycosidases"/>
    <property type="match status" value="1"/>
</dbReference>
<evidence type="ECO:0000256" key="5">
    <source>
        <dbReference type="ARBA" id="ARBA00022679"/>
    </source>
</evidence>
<dbReference type="Gene3D" id="2.60.40.1180">
    <property type="entry name" value="Golgi alpha-mannosidase II"/>
    <property type="match status" value="1"/>
</dbReference>
<feature type="active site" description="Proton donor" evidence="7">
    <location>
        <position position="330"/>
    </location>
</feature>
<evidence type="ECO:0000313" key="9">
    <source>
        <dbReference type="EMBL" id="QDU28059.1"/>
    </source>
</evidence>
<organism evidence="9 10">
    <name type="scientific">Anatilimnocola aggregata</name>
    <dbReference type="NCBI Taxonomy" id="2528021"/>
    <lineage>
        <taxon>Bacteria</taxon>
        <taxon>Pseudomonadati</taxon>
        <taxon>Planctomycetota</taxon>
        <taxon>Planctomycetia</taxon>
        <taxon>Pirellulales</taxon>
        <taxon>Pirellulaceae</taxon>
        <taxon>Anatilimnocola</taxon>
    </lineage>
</organism>
<dbReference type="SUPFAM" id="SSF51445">
    <property type="entry name" value="(Trans)glycosidases"/>
    <property type="match status" value="1"/>
</dbReference>
<keyword evidence="5 9" id="KW-0808">Transferase</keyword>
<dbReference type="GO" id="GO:0003844">
    <property type="term" value="F:1,4-alpha-glucan branching enzyme activity"/>
    <property type="evidence" value="ECO:0007669"/>
    <property type="project" value="UniProtKB-EC"/>
</dbReference>
<dbReference type="OrthoDB" id="226102at2"/>
<dbReference type="AlphaFoldDB" id="A0A517YD02"/>
<dbReference type="InterPro" id="IPR044143">
    <property type="entry name" value="GlgB_N_E_set_prok"/>
</dbReference>
<dbReference type="SUPFAM" id="SSF81296">
    <property type="entry name" value="E set domains"/>
    <property type="match status" value="1"/>
</dbReference>
<dbReference type="InterPro" id="IPR013780">
    <property type="entry name" value="Glyco_hydro_b"/>
</dbReference>
<dbReference type="InterPro" id="IPR014756">
    <property type="entry name" value="Ig_E-set"/>
</dbReference>
<dbReference type="Proteomes" id="UP000315017">
    <property type="component" value="Chromosome"/>
</dbReference>
<keyword evidence="9" id="KW-0328">Glycosyltransferase</keyword>
<feature type="domain" description="Glycosyl hydrolase family 13 catalytic" evidence="8">
    <location>
        <begin position="126"/>
        <end position="484"/>
    </location>
</feature>
<evidence type="ECO:0000256" key="4">
    <source>
        <dbReference type="ARBA" id="ARBA00012541"/>
    </source>
</evidence>
<dbReference type="CDD" id="cd02855">
    <property type="entry name" value="E_set_GBE_prok_N"/>
    <property type="match status" value="1"/>
</dbReference>
<comment type="function">
    <text evidence="2">Catalyzes the formation of the alpha-1,6-glucosidic linkages in glycogen by scission of a 1,4-alpha-linked oligosaccharide from growing alpha-1,4-glucan chains and the subsequent attachment of the oligosaccharide to the alpha-1,6 position.</text>
</comment>
<dbReference type="Gene3D" id="2.60.40.10">
    <property type="entry name" value="Immunoglobulins"/>
    <property type="match status" value="1"/>
</dbReference>
<sequence>MLTADLAEKTRGGMGAIPYGAGVAFRVWAPHANAVYVTGSFNNWSPDSHPMTKEEGGYWYANISAAAIGNEYRYRIVNGGKQFLRCDPYARQVVSSIGNSIVHDPNFDWAGDDFHLPAVNELVIYEMHLGTFHNDQDEKSDKFAEVVQKVEYLKQLGVNVIEVMPLAEFPGSLSWGYNPACVFAIESDYGGPVGLKRFVKGMHQAGIGVILDVVYNHFGPSDLDLWQFDGWSENGRGGIYFYNDWHADTPWGSTRPDYGRQEVRQFIRDNAMMWLEEYHLDGLRLDMTLFMRNVHGNGDTNGDLPDGWSLIQWINRDVRQNFPGRITIAEDLQTDDRLTKPVDQGGAGFTAQWGARFVHPIRAAVITPDDKQRSLDSVRRAIEGRYNGDPFQRVIYSESHDEIANGKSRVASEIDPHNPESWAAQKRSTLAAALVLTSPGIPMLFQGQEFLEDGWFQDSVPLDWHKSEEFSGLVRMYRDLIQLRLNRFGTTRGLTGSGLNTFHQNQAENVIAFHRWHQGGPGDDVIVVVNLSHQAHEGYKLGFPAPGTWRLRLNSDWNGYSRGFGNQSASDANAGMESQDMGPNPRVEVRDGFPAVGTVNIGPYTVLIFSQDKSVV</sequence>
<feature type="active site" description="Nucleophile" evidence="7">
    <location>
        <position position="286"/>
    </location>
</feature>
<keyword evidence="6" id="KW-0119">Carbohydrate metabolism</keyword>
<dbReference type="GO" id="GO:0005978">
    <property type="term" value="P:glycogen biosynthetic process"/>
    <property type="evidence" value="ECO:0007669"/>
    <property type="project" value="InterPro"/>
</dbReference>
<evidence type="ECO:0000256" key="2">
    <source>
        <dbReference type="ARBA" id="ARBA00002953"/>
    </source>
</evidence>
<reference evidence="9 10" key="1">
    <citation type="submission" date="2019-02" db="EMBL/GenBank/DDBJ databases">
        <title>Deep-cultivation of Planctomycetes and their phenomic and genomic characterization uncovers novel biology.</title>
        <authorList>
            <person name="Wiegand S."/>
            <person name="Jogler M."/>
            <person name="Boedeker C."/>
            <person name="Pinto D."/>
            <person name="Vollmers J."/>
            <person name="Rivas-Marin E."/>
            <person name="Kohn T."/>
            <person name="Peeters S.H."/>
            <person name="Heuer A."/>
            <person name="Rast P."/>
            <person name="Oberbeckmann S."/>
            <person name="Bunk B."/>
            <person name="Jeske O."/>
            <person name="Meyerdierks A."/>
            <person name="Storesund J.E."/>
            <person name="Kallscheuer N."/>
            <person name="Luecker S."/>
            <person name="Lage O.M."/>
            <person name="Pohl T."/>
            <person name="Merkel B.J."/>
            <person name="Hornburger P."/>
            <person name="Mueller R.-W."/>
            <person name="Bruemmer F."/>
            <person name="Labrenz M."/>
            <person name="Spormann A.M."/>
            <person name="Op den Camp H."/>
            <person name="Overmann J."/>
            <person name="Amann R."/>
            <person name="Jetten M.S.M."/>
            <person name="Mascher T."/>
            <person name="Medema M.H."/>
            <person name="Devos D.P."/>
            <person name="Kaster A.-K."/>
            <person name="Ovreas L."/>
            <person name="Rohde M."/>
            <person name="Galperin M.Y."/>
            <person name="Jogler C."/>
        </authorList>
    </citation>
    <scope>NUCLEOTIDE SEQUENCE [LARGE SCALE GENOMIC DNA]</scope>
    <source>
        <strain evidence="9 10">ETA_A8</strain>
    </source>
</reference>
<dbReference type="PIRSF" id="PIRSF000463">
    <property type="entry name" value="GlgB"/>
    <property type="match status" value="1"/>
</dbReference>
<evidence type="ECO:0000256" key="6">
    <source>
        <dbReference type="ARBA" id="ARBA00023277"/>
    </source>
</evidence>
<dbReference type="GO" id="GO:0004553">
    <property type="term" value="F:hydrolase activity, hydrolyzing O-glycosyl compounds"/>
    <property type="evidence" value="ECO:0007669"/>
    <property type="project" value="InterPro"/>
</dbReference>